<accession>A0A9F5IYX4</accession>
<dbReference type="CTD" id="8269"/>
<dbReference type="Proteomes" id="UP000695026">
    <property type="component" value="Unplaced"/>
</dbReference>
<evidence type="ECO:0000313" key="4">
    <source>
        <dbReference type="RefSeq" id="XP_007420576.1"/>
    </source>
</evidence>
<dbReference type="PANTHER" id="PTHR15066">
    <property type="entry name" value="TRANSMEMBRANE PROTEIN 187"/>
    <property type="match status" value="1"/>
</dbReference>
<protein>
    <submittedName>
        <fullName evidence="3 4">Transmembrane protein 187</fullName>
    </submittedName>
</protein>
<dbReference type="GeneID" id="103067891"/>
<evidence type="ECO:0000313" key="5">
    <source>
        <dbReference type="RefSeq" id="XP_025021556.1"/>
    </source>
</evidence>
<dbReference type="RefSeq" id="XP_025021556.1">
    <property type="nucleotide sequence ID" value="XM_025165788.1"/>
</dbReference>
<dbReference type="GO" id="GO:0030133">
    <property type="term" value="C:transport vesicle"/>
    <property type="evidence" value="ECO:0007669"/>
    <property type="project" value="TreeGrafter"/>
</dbReference>
<proteinExistence type="predicted"/>
<name>A0A9F5IYX4_PYTBI</name>
<gene>
    <name evidence="3 4 5" type="primary">TMEM187</name>
</gene>
<dbReference type="PANTHER" id="PTHR15066:SF0">
    <property type="entry name" value="TRANSMEMBRANE PROTEIN 187"/>
    <property type="match status" value="1"/>
</dbReference>
<dbReference type="OMA" id="FLAMPCN"/>
<dbReference type="OrthoDB" id="5973769at2759"/>
<dbReference type="Pfam" id="PF15100">
    <property type="entry name" value="TMEM187"/>
    <property type="match status" value="1"/>
</dbReference>
<sequence length="283" mass="31854">MTDGKQSTCSSGSSLAVVQRKAQDMKRTAMKSEDNKPFLHVTGGLLLCIVAVASGIFDGAHTDIGYEHYAEPTVAGMPAFLAMPANCLINLAYVLLGWYWWPPGDKNRQTCYFQEVFALMALVYGPTQWVRLWTQHHWAAVLDQLLTLPIFAWVIVWCLFLEYGWQPHVFLAIEATSLTSYVLALLHPQGFELALGGHIFVVFWTVLKVQTHLGNASSTWIIVLGTISCLGFVSLKVWDQELAQWALFSRLTGHFWSKICDVLQFHCAFLFLTLLSRHQLSSQ</sequence>
<feature type="transmembrane region" description="Helical" evidence="1">
    <location>
        <begin position="138"/>
        <end position="161"/>
    </location>
</feature>
<feature type="transmembrane region" description="Helical" evidence="1">
    <location>
        <begin position="219"/>
        <end position="235"/>
    </location>
</feature>
<dbReference type="AlphaFoldDB" id="A0A9F5IYX4"/>
<evidence type="ECO:0000313" key="3">
    <source>
        <dbReference type="RefSeq" id="XP_007420575.1"/>
    </source>
</evidence>
<feature type="transmembrane region" description="Helical" evidence="1">
    <location>
        <begin position="190"/>
        <end position="207"/>
    </location>
</feature>
<feature type="transmembrane region" description="Helical" evidence="1">
    <location>
        <begin position="255"/>
        <end position="275"/>
    </location>
</feature>
<dbReference type="KEGG" id="pbi:103067891"/>
<dbReference type="RefSeq" id="XP_007420575.1">
    <property type="nucleotide sequence ID" value="XM_007420513.3"/>
</dbReference>
<feature type="transmembrane region" description="Helical" evidence="1">
    <location>
        <begin position="77"/>
        <end position="100"/>
    </location>
</feature>
<keyword evidence="1" id="KW-0472">Membrane</keyword>
<feature type="transmembrane region" description="Helical" evidence="1">
    <location>
        <begin position="37"/>
        <end position="57"/>
    </location>
</feature>
<keyword evidence="1 3" id="KW-0812">Transmembrane</keyword>
<evidence type="ECO:0000256" key="1">
    <source>
        <dbReference type="SAM" id="Phobius"/>
    </source>
</evidence>
<dbReference type="InterPro" id="IPR028066">
    <property type="entry name" value="TMEM187"/>
</dbReference>
<reference evidence="3 4" key="1">
    <citation type="submission" date="2025-04" db="UniProtKB">
        <authorList>
            <consortium name="RefSeq"/>
        </authorList>
    </citation>
    <scope>IDENTIFICATION</scope>
    <source>
        <tissue evidence="3 4">Liver</tissue>
    </source>
</reference>
<dbReference type="RefSeq" id="XP_007420576.1">
    <property type="nucleotide sequence ID" value="XM_007420514.3"/>
</dbReference>
<keyword evidence="1" id="KW-1133">Transmembrane helix</keyword>
<organism evidence="2 5">
    <name type="scientific">Python bivittatus</name>
    <name type="common">Burmese python</name>
    <name type="synonym">Python molurus bivittatus</name>
    <dbReference type="NCBI Taxonomy" id="176946"/>
    <lineage>
        <taxon>Eukaryota</taxon>
        <taxon>Metazoa</taxon>
        <taxon>Chordata</taxon>
        <taxon>Craniata</taxon>
        <taxon>Vertebrata</taxon>
        <taxon>Euteleostomi</taxon>
        <taxon>Lepidosauria</taxon>
        <taxon>Squamata</taxon>
        <taxon>Bifurcata</taxon>
        <taxon>Unidentata</taxon>
        <taxon>Episquamata</taxon>
        <taxon>Toxicofera</taxon>
        <taxon>Serpentes</taxon>
        <taxon>Henophidia</taxon>
        <taxon>Pythonidae</taxon>
        <taxon>Python</taxon>
    </lineage>
</organism>
<evidence type="ECO:0000313" key="2">
    <source>
        <dbReference type="Proteomes" id="UP000695026"/>
    </source>
</evidence>
<keyword evidence="2" id="KW-1185">Reference proteome</keyword>